<dbReference type="OrthoDB" id="10459786at2759"/>
<name>A0A0V0RSD7_9BILA</name>
<evidence type="ECO:0000313" key="3">
    <source>
        <dbReference type="Proteomes" id="UP000054630"/>
    </source>
</evidence>
<sequence length="134" mass="14158">MAQISEENPIKMGCLYSCLICVAPVIGTAALSVHWVYASPDGSTKWSDLADRVILPCPVFTVAVQMAPSSIGTISPTLGSCCVVPLSTGVQSGEIFLSPPVPQLRCEVLLISPSADQVLDPRLSSCTGLFQFRC</sequence>
<organism evidence="2 3">
    <name type="scientific">Trichinella nelsoni</name>
    <dbReference type="NCBI Taxonomy" id="6336"/>
    <lineage>
        <taxon>Eukaryota</taxon>
        <taxon>Metazoa</taxon>
        <taxon>Ecdysozoa</taxon>
        <taxon>Nematoda</taxon>
        <taxon>Enoplea</taxon>
        <taxon>Dorylaimia</taxon>
        <taxon>Trichinellida</taxon>
        <taxon>Trichinellidae</taxon>
        <taxon>Trichinella</taxon>
    </lineage>
</organism>
<reference evidence="2 3" key="1">
    <citation type="submission" date="2015-01" db="EMBL/GenBank/DDBJ databases">
        <title>Evolution of Trichinella species and genotypes.</title>
        <authorList>
            <person name="Korhonen P.K."/>
            <person name="Edoardo P."/>
            <person name="Giuseppe L.R."/>
            <person name="Gasser R.B."/>
        </authorList>
    </citation>
    <scope>NUCLEOTIDE SEQUENCE [LARGE SCALE GENOMIC DNA]</scope>
    <source>
        <strain evidence="2">ISS37</strain>
    </source>
</reference>
<dbReference type="Proteomes" id="UP000054630">
    <property type="component" value="Unassembled WGS sequence"/>
</dbReference>
<keyword evidence="1" id="KW-0812">Transmembrane</keyword>
<keyword evidence="1" id="KW-0472">Membrane</keyword>
<feature type="transmembrane region" description="Helical" evidence="1">
    <location>
        <begin position="12"/>
        <end position="37"/>
    </location>
</feature>
<dbReference type="EMBL" id="JYDL01000089">
    <property type="protein sequence ID" value="KRX17335.1"/>
    <property type="molecule type" value="Genomic_DNA"/>
</dbReference>
<evidence type="ECO:0000313" key="2">
    <source>
        <dbReference type="EMBL" id="KRX17335.1"/>
    </source>
</evidence>
<evidence type="ECO:0000256" key="1">
    <source>
        <dbReference type="SAM" id="Phobius"/>
    </source>
</evidence>
<keyword evidence="1" id="KW-1133">Transmembrane helix</keyword>
<keyword evidence="3" id="KW-1185">Reference proteome</keyword>
<proteinExistence type="predicted"/>
<comment type="caution">
    <text evidence="2">The sequence shown here is derived from an EMBL/GenBank/DDBJ whole genome shotgun (WGS) entry which is preliminary data.</text>
</comment>
<protein>
    <submittedName>
        <fullName evidence="2">Uncharacterized protein</fullName>
    </submittedName>
</protein>
<gene>
    <name evidence="2" type="ORF">T07_14431</name>
</gene>
<accession>A0A0V0RSD7</accession>
<dbReference type="AlphaFoldDB" id="A0A0V0RSD7"/>